<feature type="transmembrane region" description="Helical" evidence="10">
    <location>
        <begin position="21"/>
        <end position="44"/>
    </location>
</feature>
<evidence type="ECO:0000256" key="6">
    <source>
        <dbReference type="ARBA" id="ARBA00022989"/>
    </source>
</evidence>
<accession>A0A1L9PKR4</accession>
<protein>
    <recommendedName>
        <fullName evidence="9">Sulfite efflux pump SSU1</fullName>
    </recommendedName>
</protein>
<comment type="function">
    <text evidence="8">Sulphite efflux pump required for the secretion of sulphite as a reducing agent. In the presence of sulphite, cystine in keratin is directly cleaved to cysteine and S-sulphocysteine, and thereby, reduced proteins become accessible to hydrolysis by a variety of secreted endo- and exoproteases. Excretion of sulphite mediated by an efflux pump also represents a detoxification pathway for dermatophytes during infection of the epidermal stratum corneum, hair and nails, which are rich in cysteine.</text>
</comment>
<evidence type="ECO:0000256" key="4">
    <source>
        <dbReference type="ARBA" id="ARBA00022475"/>
    </source>
</evidence>
<dbReference type="GeneID" id="63730220"/>
<keyword evidence="12" id="KW-1185">Reference proteome</keyword>
<dbReference type="Gene3D" id="1.50.10.150">
    <property type="entry name" value="Voltage-dependent anion channel"/>
    <property type="match status" value="1"/>
</dbReference>
<keyword evidence="7 10" id="KW-0472">Membrane</keyword>
<dbReference type="GO" id="GO:0005886">
    <property type="term" value="C:plasma membrane"/>
    <property type="evidence" value="ECO:0007669"/>
    <property type="project" value="UniProtKB-SubCell"/>
</dbReference>
<reference evidence="12" key="1">
    <citation type="journal article" date="2017" name="Genome Biol.">
        <title>Comparative genomics reveals high biological diversity and specific adaptations in the industrially and medically important fungal genus Aspergillus.</title>
        <authorList>
            <person name="de Vries R.P."/>
            <person name="Riley R."/>
            <person name="Wiebenga A."/>
            <person name="Aguilar-Osorio G."/>
            <person name="Amillis S."/>
            <person name="Uchima C.A."/>
            <person name="Anderluh G."/>
            <person name="Asadollahi M."/>
            <person name="Askin M."/>
            <person name="Barry K."/>
            <person name="Battaglia E."/>
            <person name="Bayram O."/>
            <person name="Benocci T."/>
            <person name="Braus-Stromeyer S.A."/>
            <person name="Caldana C."/>
            <person name="Canovas D."/>
            <person name="Cerqueira G.C."/>
            <person name="Chen F."/>
            <person name="Chen W."/>
            <person name="Choi C."/>
            <person name="Clum A."/>
            <person name="Dos Santos R.A."/>
            <person name="Damasio A.R."/>
            <person name="Diallinas G."/>
            <person name="Emri T."/>
            <person name="Fekete E."/>
            <person name="Flipphi M."/>
            <person name="Freyberg S."/>
            <person name="Gallo A."/>
            <person name="Gournas C."/>
            <person name="Habgood R."/>
            <person name="Hainaut M."/>
            <person name="Harispe M.L."/>
            <person name="Henrissat B."/>
            <person name="Hilden K.S."/>
            <person name="Hope R."/>
            <person name="Hossain A."/>
            <person name="Karabika E."/>
            <person name="Karaffa L."/>
            <person name="Karanyi Z."/>
            <person name="Krasevec N."/>
            <person name="Kuo A."/>
            <person name="Kusch H."/>
            <person name="LaButti K."/>
            <person name="Lagendijk E.L."/>
            <person name="Lapidus A."/>
            <person name="Levasseur A."/>
            <person name="Lindquist E."/>
            <person name="Lipzen A."/>
            <person name="Logrieco A.F."/>
            <person name="MacCabe A."/>
            <person name="Maekelae M.R."/>
            <person name="Malavazi I."/>
            <person name="Melin P."/>
            <person name="Meyer V."/>
            <person name="Mielnichuk N."/>
            <person name="Miskei M."/>
            <person name="Molnar A.P."/>
            <person name="Mule G."/>
            <person name="Ngan C.Y."/>
            <person name="Orejas M."/>
            <person name="Orosz E."/>
            <person name="Ouedraogo J.P."/>
            <person name="Overkamp K.M."/>
            <person name="Park H.-S."/>
            <person name="Perrone G."/>
            <person name="Piumi F."/>
            <person name="Punt P.J."/>
            <person name="Ram A.F."/>
            <person name="Ramon A."/>
            <person name="Rauscher S."/>
            <person name="Record E."/>
            <person name="Riano-Pachon D.M."/>
            <person name="Robert V."/>
            <person name="Roehrig J."/>
            <person name="Ruller R."/>
            <person name="Salamov A."/>
            <person name="Salih N.S."/>
            <person name="Samson R.A."/>
            <person name="Sandor E."/>
            <person name="Sanguinetti M."/>
            <person name="Schuetze T."/>
            <person name="Sepcic K."/>
            <person name="Shelest E."/>
            <person name="Sherlock G."/>
            <person name="Sophianopoulou V."/>
            <person name="Squina F.M."/>
            <person name="Sun H."/>
            <person name="Susca A."/>
            <person name="Todd R.B."/>
            <person name="Tsang A."/>
            <person name="Unkles S.E."/>
            <person name="van de Wiele N."/>
            <person name="van Rossen-Uffink D."/>
            <person name="Oliveira J.V."/>
            <person name="Vesth T.C."/>
            <person name="Visser J."/>
            <person name="Yu J.-H."/>
            <person name="Zhou M."/>
            <person name="Andersen M.R."/>
            <person name="Archer D.B."/>
            <person name="Baker S.E."/>
            <person name="Benoit I."/>
            <person name="Brakhage A.A."/>
            <person name="Braus G.H."/>
            <person name="Fischer R."/>
            <person name="Frisvad J.C."/>
            <person name="Goldman G.H."/>
            <person name="Houbraken J."/>
            <person name="Oakley B."/>
            <person name="Pocsi I."/>
            <person name="Scazzocchio C."/>
            <person name="Seiboth B."/>
            <person name="vanKuyk P.A."/>
            <person name="Wortman J."/>
            <person name="Dyer P.S."/>
            <person name="Grigoriev I.V."/>
        </authorList>
    </citation>
    <scope>NUCLEOTIDE SEQUENCE [LARGE SCALE GENOMIC DNA]</scope>
    <source>
        <strain evidence="12">CBS 583.65</strain>
    </source>
</reference>
<dbReference type="CDD" id="cd09299">
    <property type="entry name" value="TDT"/>
    <property type="match status" value="1"/>
</dbReference>
<keyword evidence="3" id="KW-0813">Transport</keyword>
<feature type="transmembrane region" description="Helical" evidence="10">
    <location>
        <begin position="125"/>
        <end position="148"/>
    </location>
</feature>
<keyword evidence="6 10" id="KW-1133">Transmembrane helix</keyword>
<dbReference type="GO" id="GO:0000319">
    <property type="term" value="F:sulfite transmembrane transporter activity"/>
    <property type="evidence" value="ECO:0007669"/>
    <property type="project" value="TreeGrafter"/>
</dbReference>
<feature type="transmembrane region" description="Helical" evidence="10">
    <location>
        <begin position="193"/>
        <end position="217"/>
    </location>
</feature>
<dbReference type="PANTHER" id="PTHR31686:SF3">
    <property type="entry name" value="ACID TRANSPORT PROTEIN, PUTATIVE (AFU_ORTHOLOGUE AFUA_4G09410)-RELATED"/>
    <property type="match status" value="1"/>
</dbReference>
<dbReference type="InterPro" id="IPR051629">
    <property type="entry name" value="Sulfite_efflux_TDT"/>
</dbReference>
<dbReference type="OrthoDB" id="1099at2759"/>
<evidence type="ECO:0000256" key="7">
    <source>
        <dbReference type="ARBA" id="ARBA00023136"/>
    </source>
</evidence>
<evidence type="ECO:0000256" key="9">
    <source>
        <dbReference type="ARBA" id="ARBA00072906"/>
    </source>
</evidence>
<dbReference type="VEuPathDB" id="FungiDB:ASPVEDRAFT_52850"/>
<dbReference type="EMBL" id="KV878129">
    <property type="protein sequence ID" value="OJJ02083.1"/>
    <property type="molecule type" value="Genomic_DNA"/>
</dbReference>
<evidence type="ECO:0000256" key="2">
    <source>
        <dbReference type="ARBA" id="ARBA00008566"/>
    </source>
</evidence>
<evidence type="ECO:0000256" key="8">
    <source>
        <dbReference type="ARBA" id="ARBA00056100"/>
    </source>
</evidence>
<evidence type="ECO:0000256" key="3">
    <source>
        <dbReference type="ARBA" id="ARBA00022448"/>
    </source>
</evidence>
<dbReference type="AlphaFoldDB" id="A0A1L9PKR4"/>
<feature type="transmembrane region" description="Helical" evidence="10">
    <location>
        <begin position="56"/>
        <end position="77"/>
    </location>
</feature>
<name>A0A1L9PKR4_ASPVE</name>
<dbReference type="Pfam" id="PF03595">
    <property type="entry name" value="SLAC1"/>
    <property type="match status" value="1"/>
</dbReference>
<evidence type="ECO:0000256" key="5">
    <source>
        <dbReference type="ARBA" id="ARBA00022692"/>
    </source>
</evidence>
<feature type="transmembrane region" description="Helical" evidence="10">
    <location>
        <begin position="280"/>
        <end position="307"/>
    </location>
</feature>
<dbReference type="InterPro" id="IPR004695">
    <property type="entry name" value="SLAC1/Mae1/Ssu1/TehA"/>
</dbReference>
<keyword evidence="4" id="KW-1003">Cell membrane</keyword>
<dbReference type="FunFam" id="1.50.10.150:FF:000004">
    <property type="entry name" value="Malic acid transporter"/>
    <property type="match status" value="1"/>
</dbReference>
<dbReference type="RefSeq" id="XP_040667845.1">
    <property type="nucleotide sequence ID" value="XM_040814709.1"/>
</dbReference>
<evidence type="ECO:0000313" key="11">
    <source>
        <dbReference type="EMBL" id="OJJ02083.1"/>
    </source>
</evidence>
<feature type="transmembrane region" description="Helical" evidence="10">
    <location>
        <begin position="160"/>
        <end position="181"/>
    </location>
</feature>
<comment type="similarity">
    <text evidence="2">Belongs to the tellurite-resistance/dicarboxylate transporter (TDT) family.</text>
</comment>
<proteinExistence type="inferred from homology"/>
<feature type="transmembrane region" description="Helical" evidence="10">
    <location>
        <begin position="319"/>
        <end position="339"/>
    </location>
</feature>
<feature type="transmembrane region" description="Helical" evidence="10">
    <location>
        <begin position="351"/>
        <end position="370"/>
    </location>
</feature>
<evidence type="ECO:0000313" key="12">
    <source>
        <dbReference type="Proteomes" id="UP000184073"/>
    </source>
</evidence>
<dbReference type="InterPro" id="IPR038665">
    <property type="entry name" value="Voltage-dep_anion_channel_sf"/>
</dbReference>
<comment type="subcellular location">
    <subcellularLocation>
        <location evidence="1">Cell membrane</location>
        <topology evidence="1">Multi-pass membrane protein</topology>
    </subcellularLocation>
</comment>
<dbReference type="PANTHER" id="PTHR31686">
    <property type="match status" value="1"/>
</dbReference>
<evidence type="ECO:0000256" key="1">
    <source>
        <dbReference type="ARBA" id="ARBA00004651"/>
    </source>
</evidence>
<sequence length="396" mass="43651">MSQVQLSEVQHEVQPVRPILLAVWNFSSSWFLAPQGVAIIAAILHQLHYQFDALSILAKIVWIYAIVLLGLSLAIYITRIVLYPKHVLHQIRTRVVEASCLSSVPIAFTSIIQMISLQYSGSADLVAYILWWISTALSITSVIGVPYLQLKLQPAGLEHIPPAFLLPMISIITSAAGGGTICENSSLSARLRVPAIIISYMELGAGMALTICVDACIMYHHFDQDSPVRDNAYQDMVLCGPFGQASFALHILGDAVLHSFGEYNRGTLLTEQAAVPISVVSQFAGVMAWGFSTFWWLFAILSIVYTLHVQSGGWRKVSFSLTAWALIFPWGVYTNAAVQMGKEMDSPAFDVWSTALLLILVVMWIVVNIFTIKGIITGRIFGLENGWRVPKSEHSV</sequence>
<keyword evidence="5 10" id="KW-0812">Transmembrane</keyword>
<organism evidence="11 12">
    <name type="scientific">Aspergillus versicolor CBS 583.65</name>
    <dbReference type="NCBI Taxonomy" id="1036611"/>
    <lineage>
        <taxon>Eukaryota</taxon>
        <taxon>Fungi</taxon>
        <taxon>Dikarya</taxon>
        <taxon>Ascomycota</taxon>
        <taxon>Pezizomycotina</taxon>
        <taxon>Eurotiomycetes</taxon>
        <taxon>Eurotiomycetidae</taxon>
        <taxon>Eurotiales</taxon>
        <taxon>Aspergillaceae</taxon>
        <taxon>Aspergillus</taxon>
        <taxon>Aspergillus subgen. Nidulantes</taxon>
    </lineage>
</organism>
<evidence type="ECO:0000256" key="10">
    <source>
        <dbReference type="SAM" id="Phobius"/>
    </source>
</evidence>
<dbReference type="Proteomes" id="UP000184073">
    <property type="component" value="Unassembled WGS sequence"/>
</dbReference>
<gene>
    <name evidence="11" type="ORF">ASPVEDRAFT_52850</name>
</gene>